<dbReference type="Pfam" id="PF05922">
    <property type="entry name" value="Inhibitor_I9"/>
    <property type="match status" value="1"/>
</dbReference>
<dbReference type="InterPro" id="IPR045051">
    <property type="entry name" value="SBT"/>
</dbReference>
<dbReference type="PANTHER" id="PTHR10795">
    <property type="entry name" value="PROPROTEIN CONVERTASE SUBTILISIN/KEXIN"/>
    <property type="match status" value="1"/>
</dbReference>
<evidence type="ECO:0008006" key="15">
    <source>
        <dbReference type="Google" id="ProtNLM"/>
    </source>
</evidence>
<feature type="chain" id="PRO_5016342564" description="Subtilisin-like protease fibronectin type-III domain-containing protein" evidence="9">
    <location>
        <begin position="23"/>
        <end position="828"/>
    </location>
</feature>
<dbReference type="Pfam" id="PF17766">
    <property type="entry name" value="fn3_6"/>
    <property type="match status" value="1"/>
</dbReference>
<keyword evidence="3 9" id="KW-0732">Signal</keyword>
<organism evidence="13 14">
    <name type="scientific">Cuscuta australis</name>
    <dbReference type="NCBI Taxonomy" id="267555"/>
    <lineage>
        <taxon>Eukaryota</taxon>
        <taxon>Viridiplantae</taxon>
        <taxon>Streptophyta</taxon>
        <taxon>Embryophyta</taxon>
        <taxon>Tracheophyta</taxon>
        <taxon>Spermatophyta</taxon>
        <taxon>Magnoliopsida</taxon>
        <taxon>eudicotyledons</taxon>
        <taxon>Gunneridae</taxon>
        <taxon>Pentapetalae</taxon>
        <taxon>asterids</taxon>
        <taxon>lamiids</taxon>
        <taxon>Solanales</taxon>
        <taxon>Convolvulaceae</taxon>
        <taxon>Cuscuteae</taxon>
        <taxon>Cuscuta</taxon>
        <taxon>Cuscuta subgen. Grammica</taxon>
        <taxon>Cuscuta sect. Cleistogrammica</taxon>
    </lineage>
</organism>
<keyword evidence="4 7" id="KW-0378">Hydrolase</keyword>
<dbReference type="PROSITE" id="PS00138">
    <property type="entry name" value="SUBTILASE_SER"/>
    <property type="match status" value="1"/>
</dbReference>
<dbReference type="Gene3D" id="3.40.50.200">
    <property type="entry name" value="Peptidase S8/S53 domain"/>
    <property type="match status" value="1"/>
</dbReference>
<keyword evidence="2 7" id="KW-0645">Protease</keyword>
<dbReference type="GO" id="GO:0006508">
    <property type="term" value="P:proteolysis"/>
    <property type="evidence" value="ECO:0007669"/>
    <property type="project" value="UniProtKB-KW"/>
</dbReference>
<feature type="domain" description="Peptidase S8/S53" evidence="10">
    <location>
        <begin position="148"/>
        <end position="666"/>
    </location>
</feature>
<feature type="region of interest" description="Disordered" evidence="8">
    <location>
        <begin position="258"/>
        <end position="278"/>
    </location>
</feature>
<feature type="domain" description="Subtilisin-like protease fibronectin type-III" evidence="12">
    <location>
        <begin position="729"/>
        <end position="826"/>
    </location>
</feature>
<dbReference type="Gene3D" id="3.50.30.30">
    <property type="match status" value="1"/>
</dbReference>
<gene>
    <name evidence="13" type="ORF">DM860_006484</name>
</gene>
<evidence type="ECO:0000256" key="4">
    <source>
        <dbReference type="ARBA" id="ARBA00022801"/>
    </source>
</evidence>
<dbReference type="Gene3D" id="2.60.40.2310">
    <property type="match status" value="1"/>
</dbReference>
<evidence type="ECO:0000313" key="14">
    <source>
        <dbReference type="Proteomes" id="UP000249390"/>
    </source>
</evidence>
<evidence type="ECO:0000256" key="3">
    <source>
        <dbReference type="ARBA" id="ARBA00022729"/>
    </source>
</evidence>
<dbReference type="InterPro" id="IPR022398">
    <property type="entry name" value="Peptidase_S8_His-AS"/>
</dbReference>
<comment type="caution">
    <text evidence="13">The sequence shown here is derived from an EMBL/GenBank/DDBJ whole genome shotgun (WGS) entry which is preliminary data.</text>
</comment>
<evidence type="ECO:0000256" key="2">
    <source>
        <dbReference type="ARBA" id="ARBA00022670"/>
    </source>
</evidence>
<evidence type="ECO:0000256" key="1">
    <source>
        <dbReference type="ARBA" id="ARBA00011073"/>
    </source>
</evidence>
<dbReference type="PROSITE" id="PS51892">
    <property type="entry name" value="SUBTILASE"/>
    <property type="match status" value="1"/>
</dbReference>
<reference evidence="13 14" key="1">
    <citation type="submission" date="2018-06" db="EMBL/GenBank/DDBJ databases">
        <title>The Genome of Cuscuta australis (Dodder) Provides Insight into the Evolution of Plant Parasitism.</title>
        <authorList>
            <person name="Liu H."/>
        </authorList>
    </citation>
    <scope>NUCLEOTIDE SEQUENCE [LARGE SCALE GENOMIC DNA]</scope>
    <source>
        <strain evidence="14">cv. Yunnan</strain>
        <tissue evidence="13">Vines</tissue>
    </source>
</reference>
<evidence type="ECO:0000313" key="13">
    <source>
        <dbReference type="EMBL" id="RAL40414.1"/>
    </source>
</evidence>
<name>A0A328D4T1_9ASTE</name>
<dbReference type="PROSITE" id="PS00137">
    <property type="entry name" value="SUBTILASE_HIS"/>
    <property type="match status" value="1"/>
</dbReference>
<evidence type="ECO:0000256" key="7">
    <source>
        <dbReference type="PROSITE-ProRule" id="PRU01240"/>
    </source>
</evidence>
<feature type="active site" description="Charge relay system" evidence="6 7">
    <location>
        <position position="266"/>
    </location>
</feature>
<dbReference type="SUPFAM" id="SSF52743">
    <property type="entry name" value="Subtilisin-like"/>
    <property type="match status" value="1"/>
</dbReference>
<dbReference type="InterPro" id="IPR037045">
    <property type="entry name" value="S8pro/Inhibitor_I9_sf"/>
</dbReference>
<dbReference type="InterPro" id="IPR010259">
    <property type="entry name" value="S8pro/Inhibitor_I9"/>
</dbReference>
<dbReference type="PRINTS" id="PR00723">
    <property type="entry name" value="SUBTILISIN"/>
</dbReference>
<dbReference type="InterPro" id="IPR034197">
    <property type="entry name" value="Peptidases_S8_3"/>
</dbReference>
<keyword evidence="14" id="KW-1185">Reference proteome</keyword>
<feature type="domain" description="Inhibitor I9" evidence="11">
    <location>
        <begin position="40"/>
        <end position="121"/>
    </location>
</feature>
<dbReference type="Gene3D" id="3.30.70.80">
    <property type="entry name" value="Peptidase S8 propeptide/proteinase inhibitor I9"/>
    <property type="match status" value="1"/>
</dbReference>
<feature type="signal peptide" evidence="9">
    <location>
        <begin position="1"/>
        <end position="22"/>
    </location>
</feature>
<dbReference type="InterPro" id="IPR015500">
    <property type="entry name" value="Peptidase_S8_subtilisin-rel"/>
</dbReference>
<dbReference type="GO" id="GO:0004252">
    <property type="term" value="F:serine-type endopeptidase activity"/>
    <property type="evidence" value="ECO:0007669"/>
    <property type="project" value="UniProtKB-UniRule"/>
</dbReference>
<evidence type="ECO:0000259" key="11">
    <source>
        <dbReference type="Pfam" id="PF05922"/>
    </source>
</evidence>
<feature type="active site" description="Charge relay system" evidence="6 7">
    <location>
        <position position="611"/>
    </location>
</feature>
<feature type="active site" description="Charge relay system" evidence="6 7">
    <location>
        <position position="157"/>
    </location>
</feature>
<dbReference type="InterPro" id="IPR036852">
    <property type="entry name" value="Peptidase_S8/S53_dom_sf"/>
</dbReference>
<evidence type="ECO:0000259" key="10">
    <source>
        <dbReference type="Pfam" id="PF00082"/>
    </source>
</evidence>
<protein>
    <recommendedName>
        <fullName evidence="15">Subtilisin-like protease fibronectin type-III domain-containing protein</fullName>
    </recommendedName>
</protein>
<dbReference type="CDD" id="cd04852">
    <property type="entry name" value="Peptidases_S8_3"/>
    <property type="match status" value="1"/>
</dbReference>
<evidence type="ECO:0000256" key="9">
    <source>
        <dbReference type="SAM" id="SignalP"/>
    </source>
</evidence>
<dbReference type="AlphaFoldDB" id="A0A328D4T1"/>
<proteinExistence type="inferred from homology"/>
<comment type="similarity">
    <text evidence="1 7">Belongs to the peptidase S8 family.</text>
</comment>
<dbReference type="InterPro" id="IPR041469">
    <property type="entry name" value="Subtilisin-like_FN3"/>
</dbReference>
<dbReference type="InterPro" id="IPR000209">
    <property type="entry name" value="Peptidase_S8/S53_dom"/>
</dbReference>
<dbReference type="Proteomes" id="UP000249390">
    <property type="component" value="Unassembled WGS sequence"/>
</dbReference>
<evidence type="ECO:0000256" key="5">
    <source>
        <dbReference type="ARBA" id="ARBA00022825"/>
    </source>
</evidence>
<dbReference type="EMBL" id="NQVE01000194">
    <property type="protein sequence ID" value="RAL40414.1"/>
    <property type="molecule type" value="Genomic_DNA"/>
</dbReference>
<dbReference type="CDD" id="cd02120">
    <property type="entry name" value="PA_subtilisin_like"/>
    <property type="match status" value="1"/>
</dbReference>
<keyword evidence="5 7" id="KW-0720">Serine protease</keyword>
<dbReference type="Pfam" id="PF00082">
    <property type="entry name" value="Peptidase_S8"/>
    <property type="match status" value="1"/>
</dbReference>
<dbReference type="InterPro" id="IPR023828">
    <property type="entry name" value="Peptidase_S8_Ser-AS"/>
</dbReference>
<evidence type="ECO:0000256" key="6">
    <source>
        <dbReference type="PIRSR" id="PIRSR615500-1"/>
    </source>
</evidence>
<evidence type="ECO:0000259" key="12">
    <source>
        <dbReference type="Pfam" id="PF17766"/>
    </source>
</evidence>
<evidence type="ECO:0000256" key="8">
    <source>
        <dbReference type="SAM" id="MobiDB-lite"/>
    </source>
</evidence>
<sequence>MKLKVFVLECVVLLILVSSLIGESCATKDVRVMTENGNGVYIVYLGAVGAAATSLNDAVKKDQQAARLFSSLLKGKTNALVHSYTNGFLGFAARLTEDEAQSIAREPEVVSVFPDPILQLHTTRSWDFLKSFSADHSWDRPSSSSSTGTDTIIGILDTGIWPESASFNDDGMGPIPARWKGACEDGIDFNSTLCNREMIHARHAYKILNYTDIYCFVCVVQNFACSVGVITSTISLIMIRKIIGARYYLGSDGSQSKGSARDQNGHGTHVASTAAGSRSPNASYYGLALGVADSGSSASRIAVYQVCSVMGGCLGSYILKGFDDAMRDGVDVLSLSVGGEEGIKPDFSRDPIAIGSFHAMERGIVVVCSAGNSGPDPSTLVNDAPWIFTVAASTIDRDFESHIILGGGNKNVIKGGGIQFSKLEKTPMYPLVMGAMAKWENASESDARECIEHSLDPAKVKGNIILCEYKRIGYPNMHRVDVVQEAGGVGIIEIVSDDNRFEAPKFETFPGSIVTKREANDILTYINSTKSPIATILPTVTTLGYKPAPVVIFFSSRGPSLASHNILKPDISAPGVDILAAWPDVTDDDYLGGATIPGMNPPSYYIQSGTSMSCPHISGIVASVKAHNPTFSVSAIRSAVMTTAIQKNNMNAPITTSSGSIATPYDFGAGQASPVAALEPGLVYETEAADYVLFLCATGYNTSQVRLISSTITKDFECPEDLSPDTISNINYPSIAISKLNQGKTKTVTRIVTNVGDKEYSVYTVAIEALSGIEVTVTPNKLVFTKDRKKVSYNVTFMARSTPNKDIFSSITWRSGKYIARSPIVVST</sequence>
<accession>A0A328D4T1</accession>
<feature type="compositionally biased region" description="Polar residues" evidence="8">
    <location>
        <begin position="265"/>
        <end position="278"/>
    </location>
</feature>